<organism evidence="12 13">
    <name type="scientific">Meloidogyne hapla</name>
    <name type="common">Root-knot nematode worm</name>
    <dbReference type="NCBI Taxonomy" id="6305"/>
    <lineage>
        <taxon>Eukaryota</taxon>
        <taxon>Metazoa</taxon>
        <taxon>Ecdysozoa</taxon>
        <taxon>Nematoda</taxon>
        <taxon>Chromadorea</taxon>
        <taxon>Rhabditida</taxon>
        <taxon>Tylenchina</taxon>
        <taxon>Tylenchomorpha</taxon>
        <taxon>Tylenchoidea</taxon>
        <taxon>Meloidogynidae</taxon>
        <taxon>Meloidogyninae</taxon>
        <taxon>Meloidogyne</taxon>
    </lineage>
</organism>
<keyword evidence="8" id="KW-0106">Calcium</keyword>
<sequence length="266" mass="29135">MPQIISAFNHDGAKFCEFPTPSKTITTSKTFFINNHTDFKMQRIIFNGQKGTCNPNIPKQWDSVIIIEDGGSISNVILGESPEGTAADVNCIGSCNLTNVWWEKACWRAASFRATDEYNRLHANRDGDKKEYSYIVDGGGALDGFQKIFDQSGPGKTIIKNFCTANSSIVLRTCGNCGHQYTRHVAVKHSKFMGPGLTIIGANTEFDDKVSFEDVSIYGYNNPKTKISFACTEASGEDAKFTGYEPGKPGSGKTCTYKAEAVKVID</sequence>
<evidence type="ECO:0000256" key="7">
    <source>
        <dbReference type="ARBA" id="ARBA00022729"/>
    </source>
</evidence>
<evidence type="ECO:0000256" key="1">
    <source>
        <dbReference type="ARBA" id="ARBA00000695"/>
    </source>
</evidence>
<dbReference type="AlphaFoldDB" id="A0A1I8BNN1"/>
<accession>A0A1I8BNN1</accession>
<evidence type="ECO:0000256" key="2">
    <source>
        <dbReference type="ARBA" id="ARBA00001913"/>
    </source>
</evidence>
<evidence type="ECO:0000256" key="8">
    <source>
        <dbReference type="ARBA" id="ARBA00022837"/>
    </source>
</evidence>
<comment type="catalytic activity">
    <reaction evidence="1">
        <text>Eliminative cleavage of (1-&gt;4)-alpha-D-galacturonan to give oligosaccharides with 4-deoxy-alpha-D-galact-4-enuronosyl groups at their non-reducing ends.</text>
        <dbReference type="EC" id="4.2.2.2"/>
    </reaction>
</comment>
<evidence type="ECO:0000256" key="10">
    <source>
        <dbReference type="ARBA" id="ARBA00025679"/>
    </source>
</evidence>
<comment type="subcellular location">
    <subcellularLocation>
        <location evidence="3">Secreted</location>
    </subcellularLocation>
</comment>
<dbReference type="PANTHER" id="PTHR33407">
    <property type="entry name" value="PECTATE LYASE F-RELATED"/>
    <property type="match status" value="1"/>
</dbReference>
<dbReference type="InterPro" id="IPR011050">
    <property type="entry name" value="Pectin_lyase_fold/virulence"/>
</dbReference>
<dbReference type="InterPro" id="IPR012334">
    <property type="entry name" value="Pectin_lyas_fold"/>
</dbReference>
<dbReference type="Proteomes" id="UP000095281">
    <property type="component" value="Unplaced"/>
</dbReference>
<dbReference type="Gene3D" id="2.160.20.10">
    <property type="entry name" value="Single-stranded right-handed beta-helix, Pectin lyase-like"/>
    <property type="match status" value="1"/>
</dbReference>
<dbReference type="PANTHER" id="PTHR33407:SF9">
    <property type="entry name" value="PECTATE LYASE F-RELATED"/>
    <property type="match status" value="1"/>
</dbReference>
<keyword evidence="9" id="KW-0456">Lyase</keyword>
<dbReference type="InterPro" id="IPR004898">
    <property type="entry name" value="Pectate_lyase_PlyH/PlyE-like"/>
</dbReference>
<comment type="similarity">
    <text evidence="4">Belongs to the polysaccharide lyase 3 family.</text>
</comment>
<name>A0A1I8BNN1_MELHA</name>
<reference evidence="13" key="1">
    <citation type="submission" date="2016-11" db="UniProtKB">
        <authorList>
            <consortium name="WormBaseParasite"/>
        </authorList>
    </citation>
    <scope>IDENTIFICATION</scope>
</reference>
<dbReference type="Pfam" id="PF03211">
    <property type="entry name" value="Pectate_lyase"/>
    <property type="match status" value="1"/>
</dbReference>
<keyword evidence="6" id="KW-0964">Secreted</keyword>
<dbReference type="EC" id="4.2.2.2" evidence="5"/>
<evidence type="ECO:0000256" key="6">
    <source>
        <dbReference type="ARBA" id="ARBA00022525"/>
    </source>
</evidence>
<comment type="cofactor">
    <cofactor evidence="2">
        <name>Ca(2+)</name>
        <dbReference type="ChEBI" id="CHEBI:29108"/>
    </cofactor>
</comment>
<evidence type="ECO:0000256" key="5">
    <source>
        <dbReference type="ARBA" id="ARBA00012272"/>
    </source>
</evidence>
<evidence type="ECO:0000313" key="12">
    <source>
        <dbReference type="Proteomes" id="UP000095281"/>
    </source>
</evidence>
<keyword evidence="7" id="KW-0732">Signal</keyword>
<evidence type="ECO:0000256" key="4">
    <source>
        <dbReference type="ARBA" id="ARBA00006463"/>
    </source>
</evidence>
<proteinExistence type="inferred from homology"/>
<dbReference type="GO" id="GO:0005576">
    <property type="term" value="C:extracellular region"/>
    <property type="evidence" value="ECO:0007669"/>
    <property type="project" value="UniProtKB-SubCell"/>
</dbReference>
<comment type="function">
    <text evidence="10">Pectinolytic enzyme consist of four classes of enzymes: pectin lyase, polygalacturonase, pectin methylesterase and rhamnogalacturonase. Among pectinolytic enzymes, pectin lyase is the most important in depolymerization of pectin, since it cleaves internal glycosidic bonds of highly methylated pectins. Favors pectate, the anion, over pectin, the methyl ester.</text>
</comment>
<evidence type="ECO:0000256" key="3">
    <source>
        <dbReference type="ARBA" id="ARBA00004613"/>
    </source>
</evidence>
<keyword evidence="12" id="KW-1185">Reference proteome</keyword>
<dbReference type="GO" id="GO:0045490">
    <property type="term" value="P:pectin catabolic process"/>
    <property type="evidence" value="ECO:0007669"/>
    <property type="project" value="TreeGrafter"/>
</dbReference>
<evidence type="ECO:0000313" key="13">
    <source>
        <dbReference type="WBParaSite" id="MhA1_Contig338.frz3.gene26"/>
    </source>
</evidence>
<dbReference type="SUPFAM" id="SSF51126">
    <property type="entry name" value="Pectin lyase-like"/>
    <property type="match status" value="1"/>
</dbReference>
<dbReference type="GO" id="GO:0030570">
    <property type="term" value="F:pectate lyase activity"/>
    <property type="evidence" value="ECO:0007669"/>
    <property type="project" value="UniProtKB-EC"/>
</dbReference>
<protein>
    <recommendedName>
        <fullName evidence="11">Probable pectate lyase F</fullName>
        <ecNumber evidence="5">4.2.2.2</ecNumber>
    </recommendedName>
</protein>
<evidence type="ECO:0000256" key="11">
    <source>
        <dbReference type="ARBA" id="ARBA00039895"/>
    </source>
</evidence>
<dbReference type="WBParaSite" id="MhA1_Contig338.frz3.gene26">
    <property type="protein sequence ID" value="MhA1_Contig338.frz3.gene26"/>
    <property type="gene ID" value="MhA1_Contig338.frz3.gene26"/>
</dbReference>
<evidence type="ECO:0000256" key="9">
    <source>
        <dbReference type="ARBA" id="ARBA00023239"/>
    </source>
</evidence>